<comment type="caution">
    <text evidence="1">The sequence shown here is derived from an EMBL/GenBank/DDBJ whole genome shotgun (WGS) entry which is preliminary data.</text>
</comment>
<accession>A0A0F9CG83</accession>
<evidence type="ECO:0000313" key="1">
    <source>
        <dbReference type="EMBL" id="KKL04666.1"/>
    </source>
</evidence>
<name>A0A0F9CG83_9ZZZZ</name>
<dbReference type="AlphaFoldDB" id="A0A0F9CG83"/>
<gene>
    <name evidence="1" type="ORF">LCGC14_2613740</name>
</gene>
<feature type="non-terminal residue" evidence="1">
    <location>
        <position position="35"/>
    </location>
</feature>
<dbReference type="EMBL" id="LAZR01044429">
    <property type="protein sequence ID" value="KKL04666.1"/>
    <property type="molecule type" value="Genomic_DNA"/>
</dbReference>
<organism evidence="1">
    <name type="scientific">marine sediment metagenome</name>
    <dbReference type="NCBI Taxonomy" id="412755"/>
    <lineage>
        <taxon>unclassified sequences</taxon>
        <taxon>metagenomes</taxon>
        <taxon>ecological metagenomes</taxon>
    </lineage>
</organism>
<protein>
    <submittedName>
        <fullName evidence="1">Uncharacterized protein</fullName>
    </submittedName>
</protein>
<sequence>MQLIVRFNLVDTLGNEYLLNFFDDQGAVVPRLSRP</sequence>
<proteinExistence type="predicted"/>
<reference evidence="1" key="1">
    <citation type="journal article" date="2015" name="Nature">
        <title>Complex archaea that bridge the gap between prokaryotes and eukaryotes.</title>
        <authorList>
            <person name="Spang A."/>
            <person name="Saw J.H."/>
            <person name="Jorgensen S.L."/>
            <person name="Zaremba-Niedzwiedzka K."/>
            <person name="Martijn J."/>
            <person name="Lind A.E."/>
            <person name="van Eijk R."/>
            <person name="Schleper C."/>
            <person name="Guy L."/>
            <person name="Ettema T.J."/>
        </authorList>
    </citation>
    <scope>NUCLEOTIDE SEQUENCE</scope>
</reference>